<evidence type="ECO:0000313" key="3">
    <source>
        <dbReference type="Proteomes" id="UP001152795"/>
    </source>
</evidence>
<feature type="region of interest" description="Disordered" evidence="1">
    <location>
        <begin position="260"/>
        <end position="305"/>
    </location>
</feature>
<sequence length="319" mass="35986">MLQEKFEIAMDPGETAFDTGSLVGQGYNILTNRSAATQVFKFDVTKTQYGIAIPKCAKFEKVQQTRNYMDQFENYESYTESRLKNLNVSIGVNPNVLKMGNRAGYNRDDYSTSSEVSFLFEQRMFEIKFGNYEGYLDEGVTFTKDFREMVGSATASLAEAKAVLTAIFEGLDVAKIEFTAGSSLFGSVNANTLLERCHIFWEGDHTILREKETIADKEKMKLEMESIFALAHVDPEKDKTTYNALKDLLGGEFKVLEEKEEQKRAAEARTKKMDEATRRKETVQDPNEREGGCFPSSSVVGPTHLRGNKLDCVFFNAPE</sequence>
<organism evidence="2 3">
    <name type="scientific">Paramuricea clavata</name>
    <name type="common">Red gorgonian</name>
    <name type="synonym">Violescent sea-whip</name>
    <dbReference type="NCBI Taxonomy" id="317549"/>
    <lineage>
        <taxon>Eukaryota</taxon>
        <taxon>Metazoa</taxon>
        <taxon>Cnidaria</taxon>
        <taxon>Anthozoa</taxon>
        <taxon>Octocorallia</taxon>
        <taxon>Malacalcyonacea</taxon>
        <taxon>Plexauridae</taxon>
        <taxon>Paramuricea</taxon>
    </lineage>
</organism>
<comment type="caution">
    <text evidence="2">The sequence shown here is derived from an EMBL/GenBank/DDBJ whole genome shotgun (WGS) entry which is preliminary data.</text>
</comment>
<dbReference type="OrthoDB" id="5212at2759"/>
<feature type="compositionally biased region" description="Basic and acidic residues" evidence="1">
    <location>
        <begin position="260"/>
        <end position="291"/>
    </location>
</feature>
<protein>
    <submittedName>
        <fullName evidence="2">Uncharacterized protein</fullName>
    </submittedName>
</protein>
<reference evidence="2" key="1">
    <citation type="submission" date="2020-04" db="EMBL/GenBank/DDBJ databases">
        <authorList>
            <person name="Alioto T."/>
            <person name="Alioto T."/>
            <person name="Gomez Garrido J."/>
        </authorList>
    </citation>
    <scope>NUCLEOTIDE SEQUENCE</scope>
    <source>
        <strain evidence="2">A484AB</strain>
    </source>
</reference>
<dbReference type="EMBL" id="CACRXK020005822">
    <property type="protein sequence ID" value="CAB4007531.1"/>
    <property type="molecule type" value="Genomic_DNA"/>
</dbReference>
<dbReference type="Proteomes" id="UP001152795">
    <property type="component" value="Unassembled WGS sequence"/>
</dbReference>
<accession>A0A6S7IP48</accession>
<evidence type="ECO:0000313" key="2">
    <source>
        <dbReference type="EMBL" id="CAB4007531.1"/>
    </source>
</evidence>
<keyword evidence="3" id="KW-1185">Reference proteome</keyword>
<gene>
    <name evidence="2" type="ORF">PACLA_8A008175</name>
</gene>
<evidence type="ECO:0000256" key="1">
    <source>
        <dbReference type="SAM" id="MobiDB-lite"/>
    </source>
</evidence>
<name>A0A6S7IP48_PARCT</name>
<proteinExistence type="predicted"/>
<dbReference type="AlphaFoldDB" id="A0A6S7IP48"/>